<keyword evidence="2" id="KW-1185">Reference proteome</keyword>
<gene>
    <name evidence="1" type="primary">cas5d</name>
    <name evidence="1" type="ORF">FTV88_2902</name>
</gene>
<name>A0A5Q2N3T5_9FIRM</name>
<dbReference type="NCBIfam" id="TIGR03159">
    <property type="entry name" value="cas_Csc1"/>
    <property type="match status" value="1"/>
</dbReference>
<dbReference type="Pfam" id="PF26241">
    <property type="entry name" value="Cas_Csc1"/>
    <property type="match status" value="1"/>
</dbReference>
<dbReference type="Proteomes" id="UP000366051">
    <property type="component" value="Chromosome"/>
</dbReference>
<dbReference type="EMBL" id="CP045875">
    <property type="protein sequence ID" value="QGG48991.1"/>
    <property type="molecule type" value="Genomic_DNA"/>
</dbReference>
<organism evidence="1 2">
    <name type="scientific">Heliorestis convoluta</name>
    <dbReference type="NCBI Taxonomy" id="356322"/>
    <lineage>
        <taxon>Bacteria</taxon>
        <taxon>Bacillati</taxon>
        <taxon>Bacillota</taxon>
        <taxon>Clostridia</taxon>
        <taxon>Eubacteriales</taxon>
        <taxon>Heliobacteriaceae</taxon>
        <taxon>Heliorestis</taxon>
    </lineage>
</organism>
<evidence type="ECO:0000313" key="1">
    <source>
        <dbReference type="EMBL" id="QGG48991.1"/>
    </source>
</evidence>
<proteinExistence type="predicted"/>
<accession>A0A5Q2N3T5</accession>
<dbReference type="RefSeq" id="WP_162008056.1">
    <property type="nucleotide sequence ID" value="NZ_CP045875.1"/>
</dbReference>
<sequence>MPIYRLELITAEPLFFATREFGRVYVTDAYLHNYALTYAFGLAASSYHQPDHVPRYQEHLEPLNEQGIYLTPAKPLQVSFASYTFKLADVRYRLQSEQLSVNIPSYGQCREIGPESRFISYAFTKARTTWPQWIRLGKWMSKVEVIAEEIEYEQKNGKFVSAHPLNVLDLPQQPSMFNLLNMPPVSLVTDAHLETDYYKLKGTGEEILLPAGMRYKFPEEKTTKKKVNKRNKRS</sequence>
<dbReference type="AlphaFoldDB" id="A0A5Q2N3T5"/>
<dbReference type="InterPro" id="IPR017576">
    <property type="entry name" value="CRISPR-assoc_prot_Csc1"/>
</dbReference>
<evidence type="ECO:0000313" key="2">
    <source>
        <dbReference type="Proteomes" id="UP000366051"/>
    </source>
</evidence>
<protein>
    <submittedName>
        <fullName evidence="1">Type I-D CRISPR-associated protein Cas5/Csc1</fullName>
    </submittedName>
</protein>
<reference evidence="2" key="1">
    <citation type="submission" date="2019-11" db="EMBL/GenBank/DDBJ databases">
        <title>Genome sequence of Heliorestis convoluta strain HH, an alkaliphilic and minimalistic phototrophic bacterium from a soda lake in Egypt.</title>
        <authorList>
            <person name="Dewey E.D."/>
            <person name="Stokes L.M."/>
            <person name="Burchell B.M."/>
            <person name="Shaffer K.N."/>
            <person name="Huntington A.M."/>
            <person name="Baker J.M."/>
            <person name="Nadendla S."/>
            <person name="Giglio M.G."/>
            <person name="Touchman J.W."/>
            <person name="Blankenship R.E."/>
            <person name="Madigan M.T."/>
            <person name="Sattley W.M."/>
        </authorList>
    </citation>
    <scope>NUCLEOTIDE SEQUENCE [LARGE SCALE GENOMIC DNA]</scope>
    <source>
        <strain evidence="2">HH</strain>
    </source>
</reference>
<dbReference type="KEGG" id="hcv:FTV88_2902"/>